<evidence type="ECO:0000256" key="1">
    <source>
        <dbReference type="SAM" id="MobiDB-lite"/>
    </source>
</evidence>
<dbReference type="AlphaFoldDB" id="A0AAC8YYZ7"/>
<reference evidence="4" key="1">
    <citation type="submission" date="2015-11" db="EMBL/GenBank/DDBJ databases">
        <title>Complete genome sequence of a polyethylene-glycol degrader Sphingopyxis macrogoltabida 203N (NBRC 111659).</title>
        <authorList>
            <person name="Yoshiyuki O."/>
            <person name="Shouta N."/>
            <person name="Nagata Y."/>
            <person name="Numata M."/>
            <person name="Tsuchikane K."/>
            <person name="Hosoyama A."/>
            <person name="Yamazoe A."/>
            <person name="Tsuda M."/>
            <person name="Fujita N."/>
            <person name="Kawai F."/>
        </authorList>
    </citation>
    <scope>NUCLEOTIDE SEQUENCE [LARGE SCALE GENOMIC DNA]</scope>
    <source>
        <strain evidence="4">203N</strain>
    </source>
</reference>
<keyword evidence="4" id="KW-1185">Reference proteome</keyword>
<evidence type="ECO:0000313" key="3">
    <source>
        <dbReference type="EMBL" id="AMU88784.1"/>
    </source>
</evidence>
<evidence type="ECO:0000313" key="4">
    <source>
        <dbReference type="Proteomes" id="UP000076088"/>
    </source>
</evidence>
<dbReference type="Proteomes" id="UP000076088">
    <property type="component" value="Chromosome"/>
</dbReference>
<accession>A0AAC8YYZ7</accession>
<evidence type="ECO:0000256" key="2">
    <source>
        <dbReference type="SAM" id="SignalP"/>
    </source>
</evidence>
<dbReference type="KEGG" id="smaz:LH19_12940"/>
<feature type="chain" id="PRO_5042175228" description="Lipoprotein" evidence="2">
    <location>
        <begin position="18"/>
        <end position="171"/>
    </location>
</feature>
<dbReference type="EMBL" id="CP013344">
    <property type="protein sequence ID" value="AMU88784.1"/>
    <property type="molecule type" value="Genomic_DNA"/>
</dbReference>
<protein>
    <recommendedName>
        <fullName evidence="5">Lipoprotein</fullName>
    </recommendedName>
</protein>
<keyword evidence="2" id="KW-0732">Signal</keyword>
<feature type="compositionally biased region" description="Pro residues" evidence="1">
    <location>
        <begin position="161"/>
        <end position="171"/>
    </location>
</feature>
<feature type="region of interest" description="Disordered" evidence="1">
    <location>
        <begin position="150"/>
        <end position="171"/>
    </location>
</feature>
<gene>
    <name evidence="3" type="ORF">ATM17_06970</name>
</gene>
<proteinExistence type="predicted"/>
<sequence>MRAAASALLGIALLSVAGCGGESDPAETGQGGWHIPGGTYGNVAAGQGGTDLRGFELTLDQGSESETVDFVECDDRCVDVESRSLRRGLNGISFTVYRKGRMLDVLVNPAGKDAVELSLDQGEGLESHRLPRIDREVALAIARGKADSAAAPSADALLEPKSPPPLPSPTP</sequence>
<dbReference type="RefSeq" id="WP_145923374.1">
    <property type="nucleotide sequence ID" value="NZ_CP009429.1"/>
</dbReference>
<evidence type="ECO:0008006" key="5">
    <source>
        <dbReference type="Google" id="ProtNLM"/>
    </source>
</evidence>
<name>A0AAC8YYZ7_SPHMC</name>
<feature type="compositionally biased region" description="Low complexity" evidence="1">
    <location>
        <begin position="150"/>
        <end position="160"/>
    </location>
</feature>
<reference evidence="3 4" key="2">
    <citation type="journal article" date="2016" name="Genome Announc.">
        <title>Complete Genome Sequence of Sphingopyxis macrogoltabida Strain 203N (NBRC 111659), a Polyethylene Glycol Degrader.</title>
        <authorList>
            <person name="Ohtsubo Y."/>
            <person name="Nonoyama S."/>
            <person name="Nagata Y."/>
            <person name="Numata M."/>
            <person name="Tsuchikane K."/>
            <person name="Hosoyama A."/>
            <person name="Yamazoe A."/>
            <person name="Tsuda M."/>
            <person name="Fujita N."/>
            <person name="Kawai F."/>
        </authorList>
    </citation>
    <scope>NUCLEOTIDE SEQUENCE [LARGE SCALE GENOMIC DNA]</scope>
    <source>
        <strain evidence="3 4">203N</strain>
    </source>
</reference>
<organism evidence="3 4">
    <name type="scientific">Sphingopyxis macrogoltabida</name>
    <name type="common">Sphingomonas macrogoltabidus</name>
    <dbReference type="NCBI Taxonomy" id="33050"/>
    <lineage>
        <taxon>Bacteria</taxon>
        <taxon>Pseudomonadati</taxon>
        <taxon>Pseudomonadota</taxon>
        <taxon>Alphaproteobacteria</taxon>
        <taxon>Sphingomonadales</taxon>
        <taxon>Sphingomonadaceae</taxon>
        <taxon>Sphingopyxis</taxon>
    </lineage>
</organism>
<dbReference type="PROSITE" id="PS51257">
    <property type="entry name" value="PROKAR_LIPOPROTEIN"/>
    <property type="match status" value="1"/>
</dbReference>
<feature type="signal peptide" evidence="2">
    <location>
        <begin position="1"/>
        <end position="17"/>
    </location>
</feature>